<proteinExistence type="predicted"/>
<comment type="caution">
    <text evidence="2">The sequence shown here is derived from an EMBL/GenBank/DDBJ whole genome shotgun (WGS) entry which is preliminary data.</text>
</comment>
<dbReference type="EMBL" id="QXIR01000012">
    <property type="protein sequence ID" value="RIW34040.1"/>
    <property type="molecule type" value="Genomic_DNA"/>
</dbReference>
<keyword evidence="3" id="KW-1185">Reference proteome</keyword>
<keyword evidence="1" id="KW-0472">Membrane</keyword>
<dbReference type="AlphaFoldDB" id="A0A3A1QYI3"/>
<sequence>MTAAFDLFKAGYKKGPSLLKTWPLSFQVLFETQYSLAPVKNKTIITLFLLNLYYLLISLAPPLVAQHNFNDGLFSLWG</sequence>
<protein>
    <submittedName>
        <fullName evidence="2">Uncharacterized protein</fullName>
    </submittedName>
</protein>
<evidence type="ECO:0000256" key="1">
    <source>
        <dbReference type="SAM" id="Phobius"/>
    </source>
</evidence>
<keyword evidence="1" id="KW-0812">Transmembrane</keyword>
<accession>A0A3A1QYI3</accession>
<keyword evidence="1" id="KW-1133">Transmembrane helix</keyword>
<feature type="transmembrane region" description="Helical" evidence="1">
    <location>
        <begin position="44"/>
        <end position="64"/>
    </location>
</feature>
<name>A0A3A1QYI3_9BACI</name>
<dbReference type="Proteomes" id="UP000265801">
    <property type="component" value="Unassembled WGS sequence"/>
</dbReference>
<evidence type="ECO:0000313" key="3">
    <source>
        <dbReference type="Proteomes" id="UP000265801"/>
    </source>
</evidence>
<evidence type="ECO:0000313" key="2">
    <source>
        <dbReference type="EMBL" id="RIW34040.1"/>
    </source>
</evidence>
<organism evidence="2 3">
    <name type="scientific">Bacillus salacetis</name>
    <dbReference type="NCBI Taxonomy" id="2315464"/>
    <lineage>
        <taxon>Bacteria</taxon>
        <taxon>Bacillati</taxon>
        <taxon>Bacillota</taxon>
        <taxon>Bacilli</taxon>
        <taxon>Bacillales</taxon>
        <taxon>Bacillaceae</taxon>
        <taxon>Bacillus</taxon>
    </lineage>
</organism>
<gene>
    <name evidence="2" type="ORF">D3H55_10615</name>
</gene>
<dbReference type="RefSeq" id="WP_119546887.1">
    <property type="nucleotide sequence ID" value="NZ_QXIR01000012.1"/>
</dbReference>
<reference evidence="2 3" key="1">
    <citation type="submission" date="2018-09" db="EMBL/GenBank/DDBJ databases">
        <title>Bacillus saliacetes sp. nov., isolated from Thai shrimp paste (Ka-pi).</title>
        <authorList>
            <person name="Daroonpunt R."/>
            <person name="Tanasupawat S."/>
            <person name="Yiamsombut S."/>
        </authorList>
    </citation>
    <scope>NUCLEOTIDE SEQUENCE [LARGE SCALE GENOMIC DNA]</scope>
    <source>
        <strain evidence="2 3">SKP7-4</strain>
    </source>
</reference>